<dbReference type="NCBIfam" id="TIGR00665">
    <property type="entry name" value="DnaB"/>
    <property type="match status" value="1"/>
</dbReference>
<dbReference type="InterPro" id="IPR007694">
    <property type="entry name" value="DNA_helicase_DnaB-like_C"/>
</dbReference>
<dbReference type="InterPro" id="IPR036185">
    <property type="entry name" value="DNA_heli_DnaB-like_N_sf"/>
</dbReference>
<dbReference type="FunFam" id="1.10.860.10:FF:000001">
    <property type="entry name" value="Replicative DNA helicase"/>
    <property type="match status" value="1"/>
</dbReference>
<sequence>MAESDSFANPERSLPHNLEAERSVLGAILIHNDTFNQAAEVLDSDDFYREAHRRVFDKMVDLNERAEAIDLVTLKDELGRSGDLERVGGPAYIAGLVDGVPRSTHVEYYARIVKEKSTLRKLIFSANSILDTAYSAKDDARDVLDRAEQDIFSIADGNIQTGFVPLHDLVQDSFKTIETLQDQPGLVSGVPSGFVDLDKLTSGFQASDLIIVAGRPSMGKTAFVLNVAQHLGVKTERKIGLFSLEMSKEQLMMRMLATEAQVDSQKFRGGLLNERDYAELSAALGRLAKANVFIDDTASIGVLEMRAKARRLMSEHGLDVIMVDYIQLMQGRGRFENRNQELAAISRSLKGLAKELDIPVIVLSQLSRAPEGRSDRRPQLSDLRESGALEQDADVVMFIYREEHYNATAENENLAEVIVGKQRNGPTGNVKLAFLKQQTRFASLSNTHG</sequence>
<evidence type="ECO:0000256" key="6">
    <source>
        <dbReference type="ARBA" id="ARBA00022806"/>
    </source>
</evidence>
<dbReference type="GO" id="GO:0016787">
    <property type="term" value="F:hydrolase activity"/>
    <property type="evidence" value="ECO:0007669"/>
    <property type="project" value="UniProtKB-KW"/>
</dbReference>
<evidence type="ECO:0000256" key="10">
    <source>
        <dbReference type="ARBA" id="ARBA00044969"/>
    </source>
</evidence>
<keyword evidence="2" id="KW-0639">Primosome</keyword>
<keyword evidence="9" id="KW-0413">Isomerase</keyword>
<evidence type="ECO:0000256" key="2">
    <source>
        <dbReference type="ARBA" id="ARBA00022515"/>
    </source>
</evidence>
<dbReference type="GO" id="GO:0042802">
    <property type="term" value="F:identical protein binding"/>
    <property type="evidence" value="ECO:0007669"/>
    <property type="project" value="UniProtKB-ARBA"/>
</dbReference>
<evidence type="ECO:0000313" key="13">
    <source>
        <dbReference type="EMBL" id="SVA08063.1"/>
    </source>
</evidence>
<keyword evidence="7" id="KW-0067">ATP-binding</keyword>
<dbReference type="InterPro" id="IPR027417">
    <property type="entry name" value="P-loop_NTPase"/>
</dbReference>
<proteinExistence type="inferred from homology"/>
<evidence type="ECO:0000256" key="5">
    <source>
        <dbReference type="ARBA" id="ARBA00022801"/>
    </source>
</evidence>
<dbReference type="GO" id="GO:0005524">
    <property type="term" value="F:ATP binding"/>
    <property type="evidence" value="ECO:0007669"/>
    <property type="project" value="UniProtKB-KW"/>
</dbReference>
<dbReference type="InterPro" id="IPR016136">
    <property type="entry name" value="DNA_helicase_N/primase_C"/>
</dbReference>
<keyword evidence="5" id="KW-0378">Hydrolase</keyword>
<dbReference type="EMBL" id="UINC01003639">
    <property type="protein sequence ID" value="SVA08063.1"/>
    <property type="molecule type" value="Genomic_DNA"/>
</dbReference>
<protein>
    <recommendedName>
        <fullName evidence="10">DNA 5'-3' helicase</fullName>
        <ecNumber evidence="10">5.6.2.3</ecNumber>
    </recommendedName>
</protein>
<dbReference type="GO" id="GO:1990077">
    <property type="term" value="C:primosome complex"/>
    <property type="evidence" value="ECO:0007669"/>
    <property type="project" value="UniProtKB-KW"/>
</dbReference>
<keyword evidence="4" id="KW-0547">Nucleotide-binding</keyword>
<evidence type="ECO:0000256" key="8">
    <source>
        <dbReference type="ARBA" id="ARBA00023125"/>
    </source>
</evidence>
<keyword evidence="3" id="KW-0235">DNA replication</keyword>
<dbReference type="InterPro" id="IPR007693">
    <property type="entry name" value="DNA_helicase_DnaB-like_N"/>
</dbReference>
<keyword evidence="6" id="KW-0347">Helicase</keyword>
<dbReference type="InterPro" id="IPR003593">
    <property type="entry name" value="AAA+_ATPase"/>
</dbReference>
<accession>A0A381T300</accession>
<dbReference type="PROSITE" id="PS51199">
    <property type="entry name" value="SF4_HELICASE"/>
    <property type="match status" value="1"/>
</dbReference>
<evidence type="ECO:0000256" key="1">
    <source>
        <dbReference type="ARBA" id="ARBA00008428"/>
    </source>
</evidence>
<dbReference type="Gene3D" id="3.40.50.300">
    <property type="entry name" value="P-loop containing nucleotide triphosphate hydrolases"/>
    <property type="match status" value="1"/>
</dbReference>
<gene>
    <name evidence="13" type="ORF">METZ01_LOCUS60917</name>
</gene>
<dbReference type="SMART" id="SM00382">
    <property type="entry name" value="AAA"/>
    <property type="match status" value="1"/>
</dbReference>
<evidence type="ECO:0000256" key="7">
    <source>
        <dbReference type="ARBA" id="ARBA00022840"/>
    </source>
</evidence>
<dbReference type="NCBIfam" id="NF004384">
    <property type="entry name" value="PRK05748.1"/>
    <property type="match status" value="1"/>
</dbReference>
<comment type="catalytic activity">
    <reaction evidence="11">
        <text>ATP + H2O = ADP + phosphate + H(+)</text>
        <dbReference type="Rhea" id="RHEA:13065"/>
        <dbReference type="ChEBI" id="CHEBI:15377"/>
        <dbReference type="ChEBI" id="CHEBI:15378"/>
        <dbReference type="ChEBI" id="CHEBI:30616"/>
        <dbReference type="ChEBI" id="CHEBI:43474"/>
        <dbReference type="ChEBI" id="CHEBI:456216"/>
        <dbReference type="EC" id="5.6.2.3"/>
    </reaction>
</comment>
<dbReference type="Gene3D" id="1.10.860.10">
    <property type="entry name" value="DNAb Helicase, Chain A"/>
    <property type="match status" value="1"/>
</dbReference>
<dbReference type="FunFam" id="3.40.50.300:FF:000076">
    <property type="entry name" value="Replicative DNA helicase"/>
    <property type="match status" value="1"/>
</dbReference>
<evidence type="ECO:0000256" key="3">
    <source>
        <dbReference type="ARBA" id="ARBA00022705"/>
    </source>
</evidence>
<dbReference type="SUPFAM" id="SSF48024">
    <property type="entry name" value="N-terminal domain of DnaB helicase"/>
    <property type="match status" value="1"/>
</dbReference>
<evidence type="ECO:0000256" key="4">
    <source>
        <dbReference type="ARBA" id="ARBA00022741"/>
    </source>
</evidence>
<organism evidence="13">
    <name type="scientific">marine metagenome</name>
    <dbReference type="NCBI Taxonomy" id="408172"/>
    <lineage>
        <taxon>unclassified sequences</taxon>
        <taxon>metagenomes</taxon>
        <taxon>ecological metagenomes</taxon>
    </lineage>
</organism>
<dbReference type="CDD" id="cd00984">
    <property type="entry name" value="DnaB_C"/>
    <property type="match status" value="1"/>
</dbReference>
<dbReference type="InterPro" id="IPR007692">
    <property type="entry name" value="DNA_helicase_DnaB"/>
</dbReference>
<evidence type="ECO:0000256" key="11">
    <source>
        <dbReference type="ARBA" id="ARBA00048954"/>
    </source>
</evidence>
<dbReference type="AlphaFoldDB" id="A0A381T300"/>
<dbReference type="EC" id="5.6.2.3" evidence="10"/>
<name>A0A381T300_9ZZZZ</name>
<comment type="similarity">
    <text evidence="1">Belongs to the helicase family. DnaB subfamily.</text>
</comment>
<evidence type="ECO:0000259" key="12">
    <source>
        <dbReference type="PROSITE" id="PS51199"/>
    </source>
</evidence>
<dbReference type="GO" id="GO:0003677">
    <property type="term" value="F:DNA binding"/>
    <property type="evidence" value="ECO:0007669"/>
    <property type="project" value="UniProtKB-KW"/>
</dbReference>
<dbReference type="GO" id="GO:0005829">
    <property type="term" value="C:cytosol"/>
    <property type="evidence" value="ECO:0007669"/>
    <property type="project" value="TreeGrafter"/>
</dbReference>
<dbReference type="PANTHER" id="PTHR30153:SF2">
    <property type="entry name" value="REPLICATIVE DNA HELICASE"/>
    <property type="match status" value="1"/>
</dbReference>
<evidence type="ECO:0000256" key="9">
    <source>
        <dbReference type="ARBA" id="ARBA00023235"/>
    </source>
</evidence>
<dbReference type="Pfam" id="PF00772">
    <property type="entry name" value="DnaB"/>
    <property type="match status" value="1"/>
</dbReference>
<reference evidence="13" key="1">
    <citation type="submission" date="2018-05" db="EMBL/GenBank/DDBJ databases">
        <authorList>
            <person name="Lanie J.A."/>
            <person name="Ng W.-L."/>
            <person name="Kazmierczak K.M."/>
            <person name="Andrzejewski T.M."/>
            <person name="Davidsen T.M."/>
            <person name="Wayne K.J."/>
            <person name="Tettelin H."/>
            <person name="Glass J.I."/>
            <person name="Rusch D."/>
            <person name="Podicherti R."/>
            <person name="Tsui H.-C.T."/>
            <person name="Winkler M.E."/>
        </authorList>
    </citation>
    <scope>NUCLEOTIDE SEQUENCE</scope>
</reference>
<feature type="domain" description="SF4 helicase" evidence="12">
    <location>
        <begin position="183"/>
        <end position="448"/>
    </location>
</feature>
<keyword evidence="8" id="KW-0238">DNA-binding</keyword>
<dbReference type="GO" id="GO:0043139">
    <property type="term" value="F:5'-3' DNA helicase activity"/>
    <property type="evidence" value="ECO:0007669"/>
    <property type="project" value="UniProtKB-EC"/>
</dbReference>
<dbReference type="Pfam" id="PF03796">
    <property type="entry name" value="DnaB_C"/>
    <property type="match status" value="1"/>
</dbReference>
<dbReference type="PANTHER" id="PTHR30153">
    <property type="entry name" value="REPLICATIVE DNA HELICASE DNAB"/>
    <property type="match status" value="1"/>
</dbReference>
<dbReference type="SUPFAM" id="SSF52540">
    <property type="entry name" value="P-loop containing nucleoside triphosphate hydrolases"/>
    <property type="match status" value="1"/>
</dbReference>
<dbReference type="GO" id="GO:0006269">
    <property type="term" value="P:DNA replication, synthesis of primer"/>
    <property type="evidence" value="ECO:0007669"/>
    <property type="project" value="UniProtKB-KW"/>
</dbReference>